<sequence length="172" mass="18851">MSSRSTEVRGEGERESEGGESKSIRETKGERDKLLADIGNSGCEDSSTRRVGQQCRQTRAYKPTKPVALPCICQYLPATVISGRGACRTLRPSLRVIDSITASDPHPMSTTLTARATTTTTTSTVLFQTWSTSSISVEYCFIATQLRSRSPAVYPFSPFALFFSAEQGLRRL</sequence>
<evidence type="ECO:0000313" key="2">
    <source>
        <dbReference type="EMBL" id="KZT42921.1"/>
    </source>
</evidence>
<dbReference type="EMBL" id="KV428010">
    <property type="protein sequence ID" value="KZT42921.1"/>
    <property type="molecule type" value="Genomic_DNA"/>
</dbReference>
<protein>
    <submittedName>
        <fullName evidence="2">Uncharacterized protein</fullName>
    </submittedName>
</protein>
<feature type="region of interest" description="Disordered" evidence="1">
    <location>
        <begin position="1"/>
        <end position="48"/>
    </location>
</feature>
<gene>
    <name evidence="2" type="ORF">SISSUDRAFT_795460</name>
</gene>
<accession>A0A166HP73</accession>
<evidence type="ECO:0000313" key="3">
    <source>
        <dbReference type="Proteomes" id="UP000076798"/>
    </source>
</evidence>
<proteinExistence type="predicted"/>
<reference evidence="2 3" key="1">
    <citation type="journal article" date="2016" name="Mol. Biol. Evol.">
        <title>Comparative Genomics of Early-Diverging Mushroom-Forming Fungi Provides Insights into the Origins of Lignocellulose Decay Capabilities.</title>
        <authorList>
            <person name="Nagy L.G."/>
            <person name="Riley R."/>
            <person name="Tritt A."/>
            <person name="Adam C."/>
            <person name="Daum C."/>
            <person name="Floudas D."/>
            <person name="Sun H."/>
            <person name="Yadav J.S."/>
            <person name="Pangilinan J."/>
            <person name="Larsson K.H."/>
            <person name="Matsuura K."/>
            <person name="Barry K."/>
            <person name="Labutti K."/>
            <person name="Kuo R."/>
            <person name="Ohm R.A."/>
            <person name="Bhattacharya S.S."/>
            <person name="Shirouzu T."/>
            <person name="Yoshinaga Y."/>
            <person name="Martin F.M."/>
            <person name="Grigoriev I.V."/>
            <person name="Hibbett D.S."/>
        </authorList>
    </citation>
    <scope>NUCLEOTIDE SEQUENCE [LARGE SCALE GENOMIC DNA]</scope>
    <source>
        <strain evidence="2 3">HHB10207 ss-3</strain>
    </source>
</reference>
<evidence type="ECO:0000256" key="1">
    <source>
        <dbReference type="SAM" id="MobiDB-lite"/>
    </source>
</evidence>
<name>A0A166HP73_9AGAM</name>
<organism evidence="2 3">
    <name type="scientific">Sistotremastrum suecicum HHB10207 ss-3</name>
    <dbReference type="NCBI Taxonomy" id="1314776"/>
    <lineage>
        <taxon>Eukaryota</taxon>
        <taxon>Fungi</taxon>
        <taxon>Dikarya</taxon>
        <taxon>Basidiomycota</taxon>
        <taxon>Agaricomycotina</taxon>
        <taxon>Agaricomycetes</taxon>
        <taxon>Sistotremastrales</taxon>
        <taxon>Sistotremastraceae</taxon>
        <taxon>Sistotremastrum</taxon>
    </lineage>
</organism>
<dbReference type="Proteomes" id="UP000076798">
    <property type="component" value="Unassembled WGS sequence"/>
</dbReference>
<dbReference type="AlphaFoldDB" id="A0A166HP73"/>
<keyword evidence="3" id="KW-1185">Reference proteome</keyword>
<feature type="compositionally biased region" description="Basic and acidic residues" evidence="1">
    <location>
        <begin position="1"/>
        <end position="35"/>
    </location>
</feature>